<dbReference type="Pfam" id="PF00560">
    <property type="entry name" value="LRR_1"/>
    <property type="match status" value="2"/>
</dbReference>
<evidence type="ECO:0000313" key="9">
    <source>
        <dbReference type="EMBL" id="RHN40368.1"/>
    </source>
</evidence>
<evidence type="ECO:0000256" key="7">
    <source>
        <dbReference type="ARBA" id="ARBA00023180"/>
    </source>
</evidence>
<dbReference type="Gene3D" id="3.80.10.10">
    <property type="entry name" value="Ribonuclease Inhibitor"/>
    <property type="match status" value="1"/>
</dbReference>
<accession>A0A396GJ15</accession>
<keyword evidence="3" id="KW-0732">Signal</keyword>
<dbReference type="AlphaFoldDB" id="A0A396GJ15"/>
<evidence type="ECO:0000256" key="4">
    <source>
        <dbReference type="ARBA" id="ARBA00022989"/>
    </source>
</evidence>
<dbReference type="Proteomes" id="UP000265566">
    <property type="component" value="Chromosome 8"/>
</dbReference>
<dbReference type="Gramene" id="rna46515">
    <property type="protein sequence ID" value="RHN40368.1"/>
    <property type="gene ID" value="gene46515"/>
</dbReference>
<dbReference type="GO" id="GO:0016020">
    <property type="term" value="C:membrane"/>
    <property type="evidence" value="ECO:0007669"/>
    <property type="project" value="UniProtKB-SubCell"/>
</dbReference>
<dbReference type="PANTHER" id="PTHR48063">
    <property type="entry name" value="LRR RECEPTOR-LIKE KINASE"/>
    <property type="match status" value="1"/>
</dbReference>
<keyword evidence="6" id="KW-0675">Receptor</keyword>
<sequence>MKQLESLDLSNNTLSGEIPQTMLSLSFLEVLNLSFNNLKGQIPLGTQLQSFTPLSYMGNPELCGTPLIEKCKHNEALGEDTNDEEGSELMECFYMGMGVGFATGFWIVFGSLLFKRSWRHAYFNFLYDVKDWFISRWT</sequence>
<protein>
    <submittedName>
        <fullName evidence="9">Putative leucine-rich repeat domain, L domain-containing protein</fullName>
    </submittedName>
</protein>
<evidence type="ECO:0000256" key="3">
    <source>
        <dbReference type="ARBA" id="ARBA00022729"/>
    </source>
</evidence>
<comment type="caution">
    <text evidence="9">The sequence shown here is derived from an EMBL/GenBank/DDBJ whole genome shotgun (WGS) entry which is preliminary data.</text>
</comment>
<keyword evidence="4 8" id="KW-1133">Transmembrane helix</keyword>
<dbReference type="InterPro" id="IPR046956">
    <property type="entry name" value="RLP23-like"/>
</dbReference>
<evidence type="ECO:0000256" key="6">
    <source>
        <dbReference type="ARBA" id="ARBA00023170"/>
    </source>
</evidence>
<evidence type="ECO:0000256" key="5">
    <source>
        <dbReference type="ARBA" id="ARBA00023136"/>
    </source>
</evidence>
<comment type="subcellular location">
    <subcellularLocation>
        <location evidence="1">Membrane</location>
        <topology evidence="1">Single-pass type I membrane protein</topology>
    </subcellularLocation>
</comment>
<proteinExistence type="predicted"/>
<keyword evidence="2 8" id="KW-0812">Transmembrane</keyword>
<dbReference type="PANTHER" id="PTHR48063:SF98">
    <property type="entry name" value="LRR RECEPTOR-LIKE SERINE_THREONINE-PROTEIN KINASE FLS2"/>
    <property type="match status" value="1"/>
</dbReference>
<evidence type="ECO:0000256" key="1">
    <source>
        <dbReference type="ARBA" id="ARBA00004479"/>
    </source>
</evidence>
<gene>
    <name evidence="9" type="ORF">MtrunA17_Chr8g0354011</name>
</gene>
<dbReference type="SUPFAM" id="SSF52058">
    <property type="entry name" value="L domain-like"/>
    <property type="match status" value="1"/>
</dbReference>
<dbReference type="InterPro" id="IPR032675">
    <property type="entry name" value="LRR_dom_sf"/>
</dbReference>
<reference evidence="9" key="1">
    <citation type="journal article" date="2018" name="Nat. Plants">
        <title>Whole-genome landscape of Medicago truncatula symbiotic genes.</title>
        <authorList>
            <person name="Pecrix Y."/>
            <person name="Gamas P."/>
            <person name="Carrere S."/>
        </authorList>
    </citation>
    <scope>NUCLEOTIDE SEQUENCE</scope>
    <source>
        <tissue evidence="9">Leaves</tissue>
    </source>
</reference>
<dbReference type="PRINTS" id="PR00019">
    <property type="entry name" value="LEURICHRPT"/>
</dbReference>
<dbReference type="InterPro" id="IPR001611">
    <property type="entry name" value="Leu-rich_rpt"/>
</dbReference>
<evidence type="ECO:0000256" key="8">
    <source>
        <dbReference type="SAM" id="Phobius"/>
    </source>
</evidence>
<dbReference type="EMBL" id="PSQE01000008">
    <property type="protein sequence ID" value="RHN40368.1"/>
    <property type="molecule type" value="Genomic_DNA"/>
</dbReference>
<keyword evidence="5 8" id="KW-0472">Membrane</keyword>
<evidence type="ECO:0000256" key="2">
    <source>
        <dbReference type="ARBA" id="ARBA00022692"/>
    </source>
</evidence>
<name>A0A396GJ15_MEDTR</name>
<organism evidence="9">
    <name type="scientific">Medicago truncatula</name>
    <name type="common">Barrel medic</name>
    <name type="synonym">Medicago tribuloides</name>
    <dbReference type="NCBI Taxonomy" id="3880"/>
    <lineage>
        <taxon>Eukaryota</taxon>
        <taxon>Viridiplantae</taxon>
        <taxon>Streptophyta</taxon>
        <taxon>Embryophyta</taxon>
        <taxon>Tracheophyta</taxon>
        <taxon>Spermatophyta</taxon>
        <taxon>Magnoliopsida</taxon>
        <taxon>eudicotyledons</taxon>
        <taxon>Gunneridae</taxon>
        <taxon>Pentapetalae</taxon>
        <taxon>rosids</taxon>
        <taxon>fabids</taxon>
        <taxon>Fabales</taxon>
        <taxon>Fabaceae</taxon>
        <taxon>Papilionoideae</taxon>
        <taxon>50 kb inversion clade</taxon>
        <taxon>NPAAA clade</taxon>
        <taxon>Hologalegina</taxon>
        <taxon>IRL clade</taxon>
        <taxon>Trifolieae</taxon>
        <taxon>Medicago</taxon>
    </lineage>
</organism>
<feature type="transmembrane region" description="Helical" evidence="8">
    <location>
        <begin position="93"/>
        <end position="114"/>
    </location>
</feature>
<keyword evidence="7" id="KW-0325">Glycoprotein</keyword>